<proteinExistence type="inferred from homology"/>
<dbReference type="AlphaFoldDB" id="A0A167G1Q1"/>
<evidence type="ECO:0000256" key="1">
    <source>
        <dbReference type="ARBA" id="ARBA00006010"/>
    </source>
</evidence>
<name>A0A167G1Q1_CALVF</name>
<sequence length="263" mass="27881">MFTRLLLCVLICTFIACDGVIASPQFRPSRTGRHLNPLEELVAKRQVKADDLRRGTPTRRQNCPVPLQSGICPDLLCSGVYVNPQTDFYNCGGCAKQCRVAQSTTESQAETCEGGTCGCYDPSFPTLCAYGCSDLDNDHYNCGECGHVCEDLSEGFICSNGLCVFEVCPTGEASCITGCTVLATDAENCGACGHACPAAQSTTESQAQTCEGGTCGCYDPSFPTLCPYGCSNLDNDHYNCGQCGYVCDDLSVGFICSNGVCGF</sequence>
<keyword evidence="5" id="KW-1185">Reference proteome</keyword>
<feature type="chain" id="PRO_5007886569" evidence="3">
    <location>
        <begin position="23"/>
        <end position="263"/>
    </location>
</feature>
<protein>
    <submittedName>
        <fullName evidence="4">Uncharacterized protein</fullName>
    </submittedName>
</protein>
<feature type="signal peptide" evidence="3">
    <location>
        <begin position="1"/>
        <end position="22"/>
    </location>
</feature>
<dbReference type="PROSITE" id="PS51257">
    <property type="entry name" value="PROKAR_LIPOPROTEIN"/>
    <property type="match status" value="1"/>
</dbReference>
<evidence type="ECO:0000256" key="3">
    <source>
        <dbReference type="SAM" id="SignalP"/>
    </source>
</evidence>
<dbReference type="OrthoDB" id="2013942at2759"/>
<evidence type="ECO:0000313" key="5">
    <source>
        <dbReference type="Proteomes" id="UP000076738"/>
    </source>
</evidence>
<dbReference type="Proteomes" id="UP000076738">
    <property type="component" value="Unassembled WGS sequence"/>
</dbReference>
<evidence type="ECO:0000313" key="4">
    <source>
        <dbReference type="EMBL" id="KZO90084.1"/>
    </source>
</evidence>
<reference evidence="4 5" key="1">
    <citation type="journal article" date="2016" name="Mol. Biol. Evol.">
        <title>Comparative Genomics of Early-Diverging Mushroom-Forming Fungi Provides Insights into the Origins of Lignocellulose Decay Capabilities.</title>
        <authorList>
            <person name="Nagy L.G."/>
            <person name="Riley R."/>
            <person name="Tritt A."/>
            <person name="Adam C."/>
            <person name="Daum C."/>
            <person name="Floudas D."/>
            <person name="Sun H."/>
            <person name="Yadav J.S."/>
            <person name="Pangilinan J."/>
            <person name="Larsson K.H."/>
            <person name="Matsuura K."/>
            <person name="Barry K."/>
            <person name="Labutti K."/>
            <person name="Kuo R."/>
            <person name="Ohm R.A."/>
            <person name="Bhattacharya S.S."/>
            <person name="Shirouzu T."/>
            <person name="Yoshinaga Y."/>
            <person name="Martin F.M."/>
            <person name="Grigoriev I.V."/>
            <person name="Hibbett D.S."/>
        </authorList>
    </citation>
    <scope>NUCLEOTIDE SEQUENCE [LARGE SCALE GENOMIC DNA]</scope>
    <source>
        <strain evidence="4 5">TUFC12733</strain>
    </source>
</reference>
<dbReference type="PANTHER" id="PTHR33227">
    <property type="entry name" value="STIGMA-SPECIFIC STIG1-LIKE PROTEIN 3"/>
    <property type="match status" value="1"/>
</dbReference>
<accession>A0A167G1Q1</accession>
<evidence type="ECO:0000256" key="2">
    <source>
        <dbReference type="ARBA" id="ARBA00022729"/>
    </source>
</evidence>
<dbReference type="PANTHER" id="PTHR33227:SF48">
    <property type="entry name" value="STIGMA-SPECIFIC STIG1-LIKE PROTEIN 4"/>
    <property type="match status" value="1"/>
</dbReference>
<dbReference type="STRING" id="1330018.A0A167G1Q1"/>
<dbReference type="EMBL" id="KV417352">
    <property type="protein sequence ID" value="KZO90084.1"/>
    <property type="molecule type" value="Genomic_DNA"/>
</dbReference>
<keyword evidence="2 3" id="KW-0732">Signal</keyword>
<dbReference type="InterPro" id="IPR006969">
    <property type="entry name" value="Stig-like"/>
</dbReference>
<comment type="similarity">
    <text evidence="1">Belongs to the STIG1 family.</text>
</comment>
<organism evidence="4 5">
    <name type="scientific">Calocera viscosa (strain TUFC12733)</name>
    <dbReference type="NCBI Taxonomy" id="1330018"/>
    <lineage>
        <taxon>Eukaryota</taxon>
        <taxon>Fungi</taxon>
        <taxon>Dikarya</taxon>
        <taxon>Basidiomycota</taxon>
        <taxon>Agaricomycotina</taxon>
        <taxon>Dacrymycetes</taxon>
        <taxon>Dacrymycetales</taxon>
        <taxon>Dacrymycetaceae</taxon>
        <taxon>Calocera</taxon>
    </lineage>
</organism>
<gene>
    <name evidence="4" type="ORF">CALVIDRAFT_414325</name>
</gene>